<gene>
    <name evidence="1" type="ORF">EVAR_87022_1</name>
</gene>
<sequence>MHEFDVLLYVRVLTARGLRRLSQHRQRHPRNMRLRTPPEGYHRRLLDSRAVADFLSRNSLEESNVVKTVEEEIELEVYRVSAETLIERQRDDEFFRCTVEASDRNGGGY</sequence>
<dbReference type="AlphaFoldDB" id="A0A4C1Z5K3"/>
<evidence type="ECO:0000313" key="2">
    <source>
        <dbReference type="Proteomes" id="UP000299102"/>
    </source>
</evidence>
<keyword evidence="2" id="KW-1185">Reference proteome</keyword>
<reference evidence="1 2" key="1">
    <citation type="journal article" date="2019" name="Commun. Biol.">
        <title>The bagworm genome reveals a unique fibroin gene that provides high tensile strength.</title>
        <authorList>
            <person name="Kono N."/>
            <person name="Nakamura H."/>
            <person name="Ohtoshi R."/>
            <person name="Tomita M."/>
            <person name="Numata K."/>
            <person name="Arakawa K."/>
        </authorList>
    </citation>
    <scope>NUCLEOTIDE SEQUENCE [LARGE SCALE GENOMIC DNA]</scope>
</reference>
<dbReference type="OrthoDB" id="115435at2759"/>
<dbReference type="EMBL" id="BGZK01001536">
    <property type="protein sequence ID" value="GBP81885.1"/>
    <property type="molecule type" value="Genomic_DNA"/>
</dbReference>
<organism evidence="1 2">
    <name type="scientific">Eumeta variegata</name>
    <name type="common">Bagworm moth</name>
    <name type="synonym">Eumeta japonica</name>
    <dbReference type="NCBI Taxonomy" id="151549"/>
    <lineage>
        <taxon>Eukaryota</taxon>
        <taxon>Metazoa</taxon>
        <taxon>Ecdysozoa</taxon>
        <taxon>Arthropoda</taxon>
        <taxon>Hexapoda</taxon>
        <taxon>Insecta</taxon>
        <taxon>Pterygota</taxon>
        <taxon>Neoptera</taxon>
        <taxon>Endopterygota</taxon>
        <taxon>Lepidoptera</taxon>
        <taxon>Glossata</taxon>
        <taxon>Ditrysia</taxon>
        <taxon>Tineoidea</taxon>
        <taxon>Psychidae</taxon>
        <taxon>Oiketicinae</taxon>
        <taxon>Eumeta</taxon>
    </lineage>
</organism>
<evidence type="ECO:0000313" key="1">
    <source>
        <dbReference type="EMBL" id="GBP81885.1"/>
    </source>
</evidence>
<dbReference type="Proteomes" id="UP000299102">
    <property type="component" value="Unassembled WGS sequence"/>
</dbReference>
<proteinExistence type="predicted"/>
<comment type="caution">
    <text evidence="1">The sequence shown here is derived from an EMBL/GenBank/DDBJ whole genome shotgun (WGS) entry which is preliminary data.</text>
</comment>
<protein>
    <submittedName>
        <fullName evidence="1">Uncharacterized protein</fullName>
    </submittedName>
</protein>
<name>A0A4C1Z5K3_EUMVA</name>
<accession>A0A4C1Z5K3</accession>